<accession>A0ABQ4Q123</accession>
<dbReference type="Pfam" id="PF00092">
    <property type="entry name" value="VWA"/>
    <property type="match status" value="1"/>
</dbReference>
<reference evidence="8 9" key="1">
    <citation type="journal article" date="2022" name="Int. J. Syst. Evol. Microbiol.">
        <title>Noviherbaspirillum aridicola sp. nov., isolated from an arid soil in Pakistan.</title>
        <authorList>
            <person name="Khan I.U."/>
            <person name="Saqib M."/>
            <person name="Amin A."/>
            <person name="Hussain F."/>
            <person name="Li L."/>
            <person name="Liu Y.H."/>
            <person name="Fang B.Z."/>
            <person name="Ahmed I."/>
            <person name="Li W.J."/>
        </authorList>
    </citation>
    <scope>NUCLEOTIDE SEQUENCE [LARGE SCALE GENOMIC DNA]</scope>
    <source>
        <strain evidence="8 9">NCCP-691</strain>
    </source>
</reference>
<feature type="compositionally biased region" description="Basic and acidic residues" evidence="5">
    <location>
        <begin position="187"/>
        <end position="198"/>
    </location>
</feature>
<dbReference type="InterPro" id="IPR036465">
    <property type="entry name" value="vWFA_dom_sf"/>
</dbReference>
<evidence type="ECO:0000256" key="1">
    <source>
        <dbReference type="ARBA" id="ARBA00022475"/>
    </source>
</evidence>
<dbReference type="SUPFAM" id="SSF53300">
    <property type="entry name" value="vWA-like"/>
    <property type="match status" value="1"/>
</dbReference>
<comment type="caution">
    <text evidence="8">The sequence shown here is derived from an EMBL/GenBank/DDBJ whole genome shotgun (WGS) entry which is preliminary data.</text>
</comment>
<evidence type="ECO:0000259" key="7">
    <source>
        <dbReference type="PROSITE" id="PS50234"/>
    </source>
</evidence>
<name>A0ABQ4Q123_9BURK</name>
<gene>
    <name evidence="8" type="ORF">NCCP691_05390</name>
</gene>
<dbReference type="InterPro" id="IPR002035">
    <property type="entry name" value="VWF_A"/>
</dbReference>
<feature type="transmembrane region" description="Helical" evidence="6">
    <location>
        <begin position="59"/>
        <end position="81"/>
    </location>
</feature>
<dbReference type="EMBL" id="BPMK01000002">
    <property type="protein sequence ID" value="GIZ50525.1"/>
    <property type="molecule type" value="Genomic_DNA"/>
</dbReference>
<dbReference type="PROSITE" id="PS50234">
    <property type="entry name" value="VWFA"/>
    <property type="match status" value="1"/>
</dbReference>
<feature type="transmembrane region" description="Helical" evidence="6">
    <location>
        <begin position="323"/>
        <end position="346"/>
    </location>
</feature>
<evidence type="ECO:0000256" key="2">
    <source>
        <dbReference type="ARBA" id="ARBA00022692"/>
    </source>
</evidence>
<dbReference type="Proteomes" id="UP000887222">
    <property type="component" value="Unassembled WGS sequence"/>
</dbReference>
<dbReference type="PANTHER" id="PTHR22550">
    <property type="entry name" value="SPORE GERMINATION PROTEIN"/>
    <property type="match status" value="1"/>
</dbReference>
<dbReference type="SMART" id="SM00327">
    <property type="entry name" value="VWA"/>
    <property type="match status" value="1"/>
</dbReference>
<dbReference type="InterPro" id="IPR050768">
    <property type="entry name" value="UPF0353/GerABKA_families"/>
</dbReference>
<dbReference type="Pfam" id="PF07584">
    <property type="entry name" value="BatA"/>
    <property type="match status" value="1"/>
</dbReference>
<keyword evidence="2 6" id="KW-0812">Transmembrane</keyword>
<feature type="region of interest" description="Disordered" evidence="5">
    <location>
        <begin position="185"/>
        <end position="205"/>
    </location>
</feature>
<evidence type="ECO:0000313" key="8">
    <source>
        <dbReference type="EMBL" id="GIZ50525.1"/>
    </source>
</evidence>
<dbReference type="InterPro" id="IPR024163">
    <property type="entry name" value="Aerotolerance_reg_N"/>
</dbReference>
<organism evidence="8 9">
    <name type="scientific">Noviherbaspirillum aridicola</name>
    <dbReference type="NCBI Taxonomy" id="2849687"/>
    <lineage>
        <taxon>Bacteria</taxon>
        <taxon>Pseudomonadati</taxon>
        <taxon>Pseudomonadota</taxon>
        <taxon>Betaproteobacteria</taxon>
        <taxon>Burkholderiales</taxon>
        <taxon>Oxalobacteraceae</taxon>
        <taxon>Noviherbaspirillum</taxon>
    </lineage>
</organism>
<keyword evidence="3 6" id="KW-1133">Transmembrane helix</keyword>
<keyword evidence="1" id="KW-1003">Cell membrane</keyword>
<evidence type="ECO:0000256" key="6">
    <source>
        <dbReference type="SAM" id="Phobius"/>
    </source>
</evidence>
<evidence type="ECO:0000313" key="9">
    <source>
        <dbReference type="Proteomes" id="UP000887222"/>
    </source>
</evidence>
<evidence type="ECO:0000256" key="5">
    <source>
        <dbReference type="SAM" id="MobiDB-lite"/>
    </source>
</evidence>
<proteinExistence type="predicted"/>
<sequence length="350" mass="37832">MTFYWPEFLWLLLAVPILVGVYFLLLARRKKQAVRYAGLAVVKEAMGPSQRFKRHIPPLLFLLALIALLLATARPAAVITLPSQHKTIILAVDVSGSMRATDVAPNRLAAAQAAVRAFVEQVPSQTRIGVVSFAGTASMVQAPTLNREDVLSAVNRMQLQRGTAVGSGLLVSLKAIFPEIEFNLTSDDPRPREQRMADTRPLGDTGAQKKAEFIPVPPGSYNSAAIILLTDGQTTTGPDPVESAALAAERGVRVFTVGIGTPDGQIVVGDGWSMHVKLDEDPLKKIASATRAQYFYAGNTPDLLKVYKTLNSRLTLETRETEISAVFSAAGALLALIAAMLSMLWFNRIL</sequence>
<evidence type="ECO:0000256" key="3">
    <source>
        <dbReference type="ARBA" id="ARBA00022989"/>
    </source>
</evidence>
<feature type="domain" description="VWFA" evidence="7">
    <location>
        <begin position="87"/>
        <end position="310"/>
    </location>
</feature>
<dbReference type="RefSeq" id="WP_220806700.1">
    <property type="nucleotide sequence ID" value="NZ_BPMK01000002.1"/>
</dbReference>
<dbReference type="Gene3D" id="3.40.50.410">
    <property type="entry name" value="von Willebrand factor, type A domain"/>
    <property type="match status" value="1"/>
</dbReference>
<dbReference type="Pfam" id="PF13519">
    <property type="entry name" value="VWA_2"/>
    <property type="match status" value="1"/>
</dbReference>
<keyword evidence="9" id="KW-1185">Reference proteome</keyword>
<keyword evidence="4 6" id="KW-0472">Membrane</keyword>
<feature type="transmembrane region" description="Helical" evidence="6">
    <location>
        <begin position="6"/>
        <end position="27"/>
    </location>
</feature>
<protein>
    <submittedName>
        <fullName evidence="8">Membrane protein</fullName>
    </submittedName>
</protein>
<dbReference type="PANTHER" id="PTHR22550:SF5">
    <property type="entry name" value="LEUCINE ZIPPER PROTEIN 4"/>
    <property type="match status" value="1"/>
</dbReference>
<evidence type="ECO:0000256" key="4">
    <source>
        <dbReference type="ARBA" id="ARBA00023136"/>
    </source>
</evidence>